<keyword evidence="1" id="KW-0238">DNA-binding</keyword>
<sequence length="90" mass="10270">MEYRRQVSQGIDPLAERRRVADPVPTFREAAARVHADHKATWKNGKHQAQWISTLETYAFPVIGDHLVDSIEGPIIRDVLAPIWLTKPET</sequence>
<protein>
    <submittedName>
        <fullName evidence="3">Integrase</fullName>
    </submittedName>
</protein>
<proteinExistence type="predicted"/>
<dbReference type="EMBL" id="CADCVX010000068">
    <property type="protein sequence ID" value="CAA9486063.1"/>
    <property type="molecule type" value="Genomic_DNA"/>
</dbReference>
<feature type="non-terminal residue" evidence="3">
    <location>
        <position position="90"/>
    </location>
</feature>
<evidence type="ECO:0000259" key="2">
    <source>
        <dbReference type="Pfam" id="PF22022"/>
    </source>
</evidence>
<dbReference type="SUPFAM" id="SSF56349">
    <property type="entry name" value="DNA breaking-rejoining enzymes"/>
    <property type="match status" value="1"/>
</dbReference>
<gene>
    <name evidence="3" type="ORF">AVDCRST_MAG91-272</name>
</gene>
<dbReference type="AlphaFoldDB" id="A0A6J4S9G6"/>
<reference evidence="3" key="1">
    <citation type="submission" date="2020-02" db="EMBL/GenBank/DDBJ databases">
        <authorList>
            <person name="Meier V. D."/>
        </authorList>
    </citation>
    <scope>NUCLEOTIDE SEQUENCE</scope>
    <source>
        <strain evidence="3">AVDCRST_MAG91</strain>
    </source>
</reference>
<organism evidence="3">
    <name type="scientific">uncultured Sphingomonadaceae bacterium</name>
    <dbReference type="NCBI Taxonomy" id="169976"/>
    <lineage>
        <taxon>Bacteria</taxon>
        <taxon>Pseudomonadati</taxon>
        <taxon>Pseudomonadota</taxon>
        <taxon>Alphaproteobacteria</taxon>
        <taxon>Sphingomonadales</taxon>
        <taxon>Sphingomonadaceae</taxon>
        <taxon>environmental samples</taxon>
    </lineage>
</organism>
<dbReference type="InterPro" id="IPR011010">
    <property type="entry name" value="DNA_brk_join_enz"/>
</dbReference>
<feature type="domain" description="Phage integrase central" evidence="2">
    <location>
        <begin position="27"/>
        <end position="90"/>
    </location>
</feature>
<evidence type="ECO:0000313" key="3">
    <source>
        <dbReference type="EMBL" id="CAA9486063.1"/>
    </source>
</evidence>
<dbReference type="Gene3D" id="1.10.150.130">
    <property type="match status" value="1"/>
</dbReference>
<evidence type="ECO:0000256" key="1">
    <source>
        <dbReference type="ARBA" id="ARBA00023125"/>
    </source>
</evidence>
<dbReference type="InterPro" id="IPR010998">
    <property type="entry name" value="Integrase_recombinase_N"/>
</dbReference>
<dbReference type="InterPro" id="IPR053876">
    <property type="entry name" value="Phage_int_M"/>
</dbReference>
<dbReference type="GO" id="GO:0003677">
    <property type="term" value="F:DNA binding"/>
    <property type="evidence" value="ECO:0007669"/>
    <property type="project" value="UniProtKB-KW"/>
</dbReference>
<accession>A0A6J4S9G6</accession>
<name>A0A6J4S9G6_9SPHN</name>
<dbReference type="Pfam" id="PF22022">
    <property type="entry name" value="Phage_int_M"/>
    <property type="match status" value="1"/>
</dbReference>